<organism evidence="2 3">
    <name type="scientific">Oceanospirillum sediminis</name>
    <dbReference type="NCBI Taxonomy" id="2760088"/>
    <lineage>
        <taxon>Bacteria</taxon>
        <taxon>Pseudomonadati</taxon>
        <taxon>Pseudomonadota</taxon>
        <taxon>Gammaproteobacteria</taxon>
        <taxon>Oceanospirillales</taxon>
        <taxon>Oceanospirillaceae</taxon>
        <taxon>Oceanospirillum</taxon>
    </lineage>
</organism>
<feature type="domain" description="PPM-type phosphatase" evidence="1">
    <location>
        <begin position="14"/>
        <end position="276"/>
    </location>
</feature>
<dbReference type="Pfam" id="PF13672">
    <property type="entry name" value="PP2C_2"/>
    <property type="match status" value="1"/>
</dbReference>
<accession>A0A839IT76</accession>
<dbReference type="SMART" id="SM00332">
    <property type="entry name" value="PP2Cc"/>
    <property type="match status" value="1"/>
</dbReference>
<dbReference type="Proteomes" id="UP000565262">
    <property type="component" value="Unassembled WGS sequence"/>
</dbReference>
<name>A0A839IT76_9GAMM</name>
<dbReference type="InterPro" id="IPR036457">
    <property type="entry name" value="PPM-type-like_dom_sf"/>
</dbReference>
<keyword evidence="3" id="KW-1185">Reference proteome</keyword>
<evidence type="ECO:0000313" key="2">
    <source>
        <dbReference type="EMBL" id="MBB1488663.1"/>
    </source>
</evidence>
<proteinExistence type="predicted"/>
<dbReference type="PROSITE" id="PS51746">
    <property type="entry name" value="PPM_2"/>
    <property type="match status" value="1"/>
</dbReference>
<dbReference type="PANTHER" id="PTHR13832">
    <property type="entry name" value="PROTEIN PHOSPHATASE 2C"/>
    <property type="match status" value="1"/>
</dbReference>
<dbReference type="AlphaFoldDB" id="A0A839IT76"/>
<evidence type="ECO:0000313" key="3">
    <source>
        <dbReference type="Proteomes" id="UP000565262"/>
    </source>
</evidence>
<dbReference type="Gene3D" id="3.60.40.10">
    <property type="entry name" value="PPM-type phosphatase domain"/>
    <property type="match status" value="1"/>
</dbReference>
<gene>
    <name evidence="2" type="ORF">H4O21_18820</name>
</gene>
<comment type="caution">
    <text evidence="2">The sequence shown here is derived from an EMBL/GenBank/DDBJ whole genome shotgun (WGS) entry which is preliminary data.</text>
</comment>
<dbReference type="EMBL" id="JACJFM010000032">
    <property type="protein sequence ID" value="MBB1488663.1"/>
    <property type="molecule type" value="Genomic_DNA"/>
</dbReference>
<dbReference type="InterPro" id="IPR015655">
    <property type="entry name" value="PP2C"/>
</dbReference>
<dbReference type="SUPFAM" id="SSF81606">
    <property type="entry name" value="PP2C-like"/>
    <property type="match status" value="1"/>
</dbReference>
<dbReference type="PANTHER" id="PTHR13832:SF827">
    <property type="entry name" value="PROTEIN PHOSPHATASE 1L"/>
    <property type="match status" value="1"/>
</dbReference>
<evidence type="ECO:0000259" key="1">
    <source>
        <dbReference type="PROSITE" id="PS51746"/>
    </source>
</evidence>
<reference evidence="2 3" key="1">
    <citation type="submission" date="2020-08" db="EMBL/GenBank/DDBJ databases">
        <title>Oceanospirillum sp. nov. isolated from marine sediment.</title>
        <authorList>
            <person name="Ji X."/>
        </authorList>
    </citation>
    <scope>NUCLEOTIDE SEQUENCE [LARGE SCALE GENOMIC DNA]</scope>
    <source>
        <strain evidence="2 3">D5</strain>
    </source>
</reference>
<dbReference type="InterPro" id="IPR001932">
    <property type="entry name" value="PPM-type_phosphatase-like_dom"/>
</dbReference>
<protein>
    <submittedName>
        <fullName evidence="2">Protein serine/threonine phosphatase 2C family protein</fullName>
    </submittedName>
</protein>
<sequence length="278" mass="31022">MEFIPATNYRETPEISVFQDVGFRDEQQDRYIACRLDSGLLLAVADGHGGCQASSLVASHLALIFSEETERVSSDARLSDACVRQVIRKVFRRLDQLTQDMACGSTLTLAFIESGSRRSDFSPAIRITTGQLGDSVFAVSSAPGRLSSAPIHSVRYRKKDVDIIRQQFRDQYNEDCRVSCGYIYSSPARYAALALTRALGDTSFTLIRKPEVKSYIVNTSETILLLATDGILKPEVRPGTTIRQIMRRIRQGQYATEIIQELKPLEDNTTLLIARNFG</sequence>
<dbReference type="RefSeq" id="WP_182810434.1">
    <property type="nucleotide sequence ID" value="NZ_JACJFM010000032.1"/>
</dbReference>
<dbReference type="GO" id="GO:0004722">
    <property type="term" value="F:protein serine/threonine phosphatase activity"/>
    <property type="evidence" value="ECO:0007669"/>
    <property type="project" value="InterPro"/>
</dbReference>
<dbReference type="CDD" id="cd00143">
    <property type="entry name" value="PP2Cc"/>
    <property type="match status" value="1"/>
</dbReference>